<dbReference type="AlphaFoldDB" id="V6M8Q0"/>
<dbReference type="InterPro" id="IPR036390">
    <property type="entry name" value="WH_DNA-bd_sf"/>
</dbReference>
<dbReference type="PANTHER" id="PTHR33154:SF33">
    <property type="entry name" value="TRANSCRIPTIONAL REPRESSOR SDPR"/>
    <property type="match status" value="1"/>
</dbReference>
<dbReference type="Proteomes" id="UP000017973">
    <property type="component" value="Unassembled WGS sequence"/>
</dbReference>
<evidence type="ECO:0000259" key="4">
    <source>
        <dbReference type="PROSITE" id="PS50987"/>
    </source>
</evidence>
<dbReference type="Pfam" id="PF12840">
    <property type="entry name" value="HTH_20"/>
    <property type="match status" value="1"/>
</dbReference>
<dbReference type="Gene3D" id="1.10.10.10">
    <property type="entry name" value="Winged helix-like DNA-binding domain superfamily/Winged helix DNA-binding domain"/>
    <property type="match status" value="1"/>
</dbReference>
<protein>
    <submittedName>
        <fullName evidence="5">Transcriptional regulator</fullName>
    </submittedName>
</protein>
<keyword evidence="1" id="KW-0805">Transcription regulation</keyword>
<dbReference type="InterPro" id="IPR051081">
    <property type="entry name" value="HTH_MetalResp_TranReg"/>
</dbReference>
<keyword evidence="6" id="KW-1185">Reference proteome</keyword>
<dbReference type="GO" id="GO:0003700">
    <property type="term" value="F:DNA-binding transcription factor activity"/>
    <property type="evidence" value="ECO:0007669"/>
    <property type="project" value="InterPro"/>
</dbReference>
<evidence type="ECO:0000256" key="2">
    <source>
        <dbReference type="ARBA" id="ARBA00023125"/>
    </source>
</evidence>
<evidence type="ECO:0000256" key="3">
    <source>
        <dbReference type="ARBA" id="ARBA00023163"/>
    </source>
</evidence>
<name>V6M8Q0_9BACL</name>
<dbReference type="GO" id="GO:0003677">
    <property type="term" value="F:DNA binding"/>
    <property type="evidence" value="ECO:0007669"/>
    <property type="project" value="UniProtKB-KW"/>
</dbReference>
<dbReference type="EMBL" id="AYJU01000015">
    <property type="protein sequence ID" value="EST54914.1"/>
    <property type="molecule type" value="Genomic_DNA"/>
</dbReference>
<dbReference type="eggNOG" id="COG0640">
    <property type="taxonomic scope" value="Bacteria"/>
</dbReference>
<dbReference type="PANTHER" id="PTHR33154">
    <property type="entry name" value="TRANSCRIPTIONAL REGULATOR, ARSR FAMILY"/>
    <property type="match status" value="1"/>
</dbReference>
<dbReference type="SMART" id="SM00418">
    <property type="entry name" value="HTH_ARSR"/>
    <property type="match status" value="1"/>
</dbReference>
<organism evidence="5 6">
    <name type="scientific">Brevibacillus panacihumi W25</name>
    <dbReference type="NCBI Taxonomy" id="1408254"/>
    <lineage>
        <taxon>Bacteria</taxon>
        <taxon>Bacillati</taxon>
        <taxon>Bacillota</taxon>
        <taxon>Bacilli</taxon>
        <taxon>Bacillales</taxon>
        <taxon>Paenibacillaceae</taxon>
        <taxon>Brevibacillus</taxon>
    </lineage>
</organism>
<dbReference type="InterPro" id="IPR036388">
    <property type="entry name" value="WH-like_DNA-bd_sf"/>
</dbReference>
<dbReference type="STRING" id="1408254.T458_10400"/>
<keyword evidence="2" id="KW-0238">DNA-binding</keyword>
<reference evidence="5 6" key="1">
    <citation type="journal article" date="2014" name="Genome Announc.">
        <title>Draft Genome Sequence of Brevibacillus panacihumi Strain W25, a Halotolerant Hydrocarbon-Degrading Bacterium.</title>
        <authorList>
            <person name="Wang X."/>
            <person name="Jin D."/>
            <person name="Zhou L."/>
            <person name="Wu L."/>
            <person name="An W."/>
            <person name="Chen Y."/>
            <person name="Zhao L."/>
        </authorList>
    </citation>
    <scope>NUCLEOTIDE SEQUENCE [LARGE SCALE GENOMIC DNA]</scope>
    <source>
        <strain evidence="5 6">W25</strain>
    </source>
</reference>
<dbReference type="PROSITE" id="PS50987">
    <property type="entry name" value="HTH_ARSR_2"/>
    <property type="match status" value="1"/>
</dbReference>
<evidence type="ECO:0000313" key="5">
    <source>
        <dbReference type="EMBL" id="EST54914.1"/>
    </source>
</evidence>
<proteinExistence type="predicted"/>
<sequence>MFDGDRMNNNYSICIEWFPAYECVMSLYAYLNEAERKHLHMGSDWKAKTQMMLPADFAEELEDERWEVLHRIVLLVAQSPEKESVDAFLDWLKNIPPGEIYERLAPWVDSIPLNLGEIRDRSLSLLRRWNEHYFSKLEPLILANLQKSAEELKGLVSTLEPPALIDHATRGIWIEPMDDLQQVVLVPQYHCAFSSVLDFHRGIATCLYPVPDAAVEQSEPLRELLPMTQCLADEKRLQILRCLAIRPCTLGELQQQVSLAKSTVHHHVTALRRAGLIRAHYVGYSTVSYYSLRESFVDRLPLLLRNFLEREGD</sequence>
<feature type="domain" description="HTH arsR-type" evidence="4">
    <location>
        <begin position="216"/>
        <end position="312"/>
    </location>
</feature>
<dbReference type="InterPro" id="IPR001845">
    <property type="entry name" value="HTH_ArsR_DNA-bd_dom"/>
</dbReference>
<gene>
    <name evidence="5" type="ORF">T458_10400</name>
</gene>
<comment type="caution">
    <text evidence="5">The sequence shown here is derived from an EMBL/GenBank/DDBJ whole genome shotgun (WGS) entry which is preliminary data.</text>
</comment>
<evidence type="ECO:0000256" key="1">
    <source>
        <dbReference type="ARBA" id="ARBA00023015"/>
    </source>
</evidence>
<keyword evidence="3" id="KW-0804">Transcription</keyword>
<dbReference type="SUPFAM" id="SSF46785">
    <property type="entry name" value="Winged helix' DNA-binding domain"/>
    <property type="match status" value="1"/>
</dbReference>
<dbReference type="CDD" id="cd00090">
    <property type="entry name" value="HTH_ARSR"/>
    <property type="match status" value="1"/>
</dbReference>
<dbReference type="HOGENOM" id="CLU_077394_0_0_9"/>
<dbReference type="PATRIC" id="fig|1408254.3.peg.2058"/>
<evidence type="ECO:0000313" key="6">
    <source>
        <dbReference type="Proteomes" id="UP000017973"/>
    </source>
</evidence>
<dbReference type="InterPro" id="IPR011991">
    <property type="entry name" value="ArsR-like_HTH"/>
</dbReference>
<accession>V6M8Q0</accession>